<dbReference type="AlphaFoldDB" id="A0A699I6I3"/>
<reference evidence="3" key="1">
    <citation type="journal article" date="2019" name="Sci. Rep.">
        <title>Draft genome of Tanacetum cinerariifolium, the natural source of mosquito coil.</title>
        <authorList>
            <person name="Yamashiro T."/>
            <person name="Shiraishi A."/>
            <person name="Satake H."/>
            <person name="Nakayama K."/>
        </authorList>
    </citation>
    <scope>NUCLEOTIDE SEQUENCE</scope>
</reference>
<accession>A0A699I6I3</accession>
<feature type="compositionally biased region" description="Basic and acidic residues" evidence="1">
    <location>
        <begin position="455"/>
        <end position="472"/>
    </location>
</feature>
<comment type="caution">
    <text evidence="3">The sequence shown here is derived from an EMBL/GenBank/DDBJ whole genome shotgun (WGS) entry which is preliminary data.</text>
</comment>
<evidence type="ECO:0000313" key="3">
    <source>
        <dbReference type="EMBL" id="GEZ11854.1"/>
    </source>
</evidence>
<dbReference type="Pfam" id="PF07727">
    <property type="entry name" value="RVT_2"/>
    <property type="match status" value="1"/>
</dbReference>
<protein>
    <recommendedName>
        <fullName evidence="2">Reverse transcriptase Ty1/copia-type domain-containing protein</fullName>
    </recommendedName>
</protein>
<dbReference type="Pfam" id="PF14223">
    <property type="entry name" value="Retrotran_gag_2"/>
    <property type="match status" value="1"/>
</dbReference>
<feature type="domain" description="Reverse transcriptase Ty1/copia-type" evidence="2">
    <location>
        <begin position="588"/>
        <end position="662"/>
    </location>
</feature>
<dbReference type="EMBL" id="BKCJ010242728">
    <property type="protein sequence ID" value="GEZ11854.1"/>
    <property type="molecule type" value="Genomic_DNA"/>
</dbReference>
<evidence type="ECO:0000259" key="2">
    <source>
        <dbReference type="Pfam" id="PF07727"/>
    </source>
</evidence>
<feature type="compositionally biased region" description="Low complexity" evidence="1">
    <location>
        <begin position="477"/>
        <end position="490"/>
    </location>
</feature>
<feature type="region of interest" description="Disordered" evidence="1">
    <location>
        <begin position="454"/>
        <end position="490"/>
    </location>
</feature>
<evidence type="ECO:0000256" key="1">
    <source>
        <dbReference type="SAM" id="MobiDB-lite"/>
    </source>
</evidence>
<name>A0A699I6I3_TANCI</name>
<sequence length="678" mass="77856">MDSDSAYMMAASKVLMLKPEMLDQTFDRLQKLVSQLKSLGEKLSQEYVNQKFLRSLSPEWNTHVVVWRNKADLDTMSMDELYYNLKDLEQIYPEDLREMDLRWKMAMLIMRARRFLKKIGRKLTINGNDTIGFDKSNVECYNYHKREHFDKEYKAPRSKDTKHNESTRRTVHVETLASTALVSCDGLGGYDWSDQAEEGPNYALMAYTFTSSDSKIVDNCKKRYGYKSDNAVPPPYIGNFMPPKPYLSYIGLDEFVVKPVVENKSSEKETKAVRKNPDALIIEEWVSDDEVNTVRSKTVNTARPKEVVNVVQGNLVNVVKASACWVWKQKTKVIDHVPNTTGNPQVDLQDKGVIDSGCSRYMIENMSYLTDYEEINEGYVAFGDNLKGGKITGKCTIRTVKPLKYSIVEKGIVEENLHIRFSKNTPNVVGSGPDWLYDIDALTRIMNYEPIVSDSGKKVDKDPSKRSDCKDQEQEDNVNNTNNVNASSTNRVNTVSENISNDLPFDLNMPALEDINTFNFLSDHEDDDEEADMNNMDTTIQMSKVPFSMERLKKRYFQPPGFKDPDFSNKVYNVKKHYIDYIKLLEHDDIIFGLTKKELCITFEKMMHEKFQMSSMGELTFFLGLQVKQKQDGIFIDQDKYVTEILKKYRFTEVKNASTPMETVTPPNWAAAEYGSGA</sequence>
<feature type="non-terminal residue" evidence="3">
    <location>
        <position position="678"/>
    </location>
</feature>
<proteinExistence type="predicted"/>
<gene>
    <name evidence="3" type="ORF">Tci_483827</name>
</gene>
<dbReference type="InterPro" id="IPR013103">
    <property type="entry name" value="RVT_2"/>
</dbReference>
<organism evidence="3">
    <name type="scientific">Tanacetum cinerariifolium</name>
    <name type="common">Dalmatian daisy</name>
    <name type="synonym">Chrysanthemum cinerariifolium</name>
    <dbReference type="NCBI Taxonomy" id="118510"/>
    <lineage>
        <taxon>Eukaryota</taxon>
        <taxon>Viridiplantae</taxon>
        <taxon>Streptophyta</taxon>
        <taxon>Embryophyta</taxon>
        <taxon>Tracheophyta</taxon>
        <taxon>Spermatophyta</taxon>
        <taxon>Magnoliopsida</taxon>
        <taxon>eudicotyledons</taxon>
        <taxon>Gunneridae</taxon>
        <taxon>Pentapetalae</taxon>
        <taxon>asterids</taxon>
        <taxon>campanulids</taxon>
        <taxon>Asterales</taxon>
        <taxon>Asteraceae</taxon>
        <taxon>Asteroideae</taxon>
        <taxon>Anthemideae</taxon>
        <taxon>Anthemidinae</taxon>
        <taxon>Tanacetum</taxon>
    </lineage>
</organism>